<name>A0A316DJ30_9FLAO</name>
<dbReference type="OrthoDB" id="821805at2"/>
<sequence length="83" mass="9925">MPYNTELDSAFIHVSTWSSPYLTYIDYETLKTKGLDIIQNDSIKKGINYIYNYLSRPNDFEALKENDEFINILYNNIRFRMVE</sequence>
<dbReference type="EMBL" id="QGGP01000008">
    <property type="protein sequence ID" value="PWK17502.1"/>
    <property type="molecule type" value="Genomic_DNA"/>
</dbReference>
<keyword evidence="2" id="KW-1185">Reference proteome</keyword>
<proteinExistence type="predicted"/>
<evidence type="ECO:0000313" key="2">
    <source>
        <dbReference type="Proteomes" id="UP000245430"/>
    </source>
</evidence>
<dbReference type="AlphaFoldDB" id="A0A316DJ30"/>
<dbReference type="RefSeq" id="WP_109683153.1">
    <property type="nucleotide sequence ID" value="NZ_QGGP01000008.1"/>
</dbReference>
<reference evidence="1 2" key="1">
    <citation type="submission" date="2018-05" db="EMBL/GenBank/DDBJ databases">
        <title>Genomic Encyclopedia of Archaeal and Bacterial Type Strains, Phase II (KMG-II): from individual species to whole genera.</title>
        <authorList>
            <person name="Goeker M."/>
        </authorList>
    </citation>
    <scope>NUCLEOTIDE SEQUENCE [LARGE SCALE GENOMIC DNA]</scope>
    <source>
        <strain evidence="1 2">DSM 22637</strain>
    </source>
</reference>
<dbReference type="Proteomes" id="UP000245430">
    <property type="component" value="Unassembled WGS sequence"/>
</dbReference>
<protein>
    <submittedName>
        <fullName evidence="1">Uncharacterized protein</fullName>
    </submittedName>
</protein>
<organism evidence="1 2">
    <name type="scientific">Xanthomarina spongicola</name>
    <dbReference type="NCBI Taxonomy" id="570520"/>
    <lineage>
        <taxon>Bacteria</taxon>
        <taxon>Pseudomonadati</taxon>
        <taxon>Bacteroidota</taxon>
        <taxon>Flavobacteriia</taxon>
        <taxon>Flavobacteriales</taxon>
        <taxon>Flavobacteriaceae</taxon>
        <taxon>Xanthomarina</taxon>
    </lineage>
</organism>
<evidence type="ECO:0000313" key="1">
    <source>
        <dbReference type="EMBL" id="PWK17502.1"/>
    </source>
</evidence>
<gene>
    <name evidence="1" type="ORF">LX78_02604</name>
</gene>
<accession>A0A316DJ30</accession>
<comment type="caution">
    <text evidence="1">The sequence shown here is derived from an EMBL/GenBank/DDBJ whole genome shotgun (WGS) entry which is preliminary data.</text>
</comment>